<comment type="caution">
    <text evidence="3">The sequence shown here is derived from an EMBL/GenBank/DDBJ whole genome shotgun (WGS) entry which is preliminary data.</text>
</comment>
<accession>A0AAN7CP81</accession>
<dbReference type="SUPFAM" id="SSF46689">
    <property type="entry name" value="Homeodomain-like"/>
    <property type="match status" value="1"/>
</dbReference>
<feature type="compositionally biased region" description="Pro residues" evidence="1">
    <location>
        <begin position="307"/>
        <end position="330"/>
    </location>
</feature>
<reference evidence="3" key="2">
    <citation type="submission" date="2023-05" db="EMBL/GenBank/DDBJ databases">
        <authorList>
            <consortium name="Lawrence Berkeley National Laboratory"/>
            <person name="Steindorff A."/>
            <person name="Hensen N."/>
            <person name="Bonometti L."/>
            <person name="Westerberg I."/>
            <person name="Brannstrom I.O."/>
            <person name="Guillou S."/>
            <person name="Cros-Aarteil S."/>
            <person name="Calhoun S."/>
            <person name="Haridas S."/>
            <person name="Kuo A."/>
            <person name="Mondo S."/>
            <person name="Pangilinan J."/>
            <person name="Riley R."/>
            <person name="Labutti K."/>
            <person name="Andreopoulos B."/>
            <person name="Lipzen A."/>
            <person name="Chen C."/>
            <person name="Yanf M."/>
            <person name="Daum C."/>
            <person name="Ng V."/>
            <person name="Clum A."/>
            <person name="Ohm R."/>
            <person name="Martin F."/>
            <person name="Silar P."/>
            <person name="Natvig D."/>
            <person name="Lalanne C."/>
            <person name="Gautier V."/>
            <person name="Ament-Velasquez S.L."/>
            <person name="Kruys A."/>
            <person name="Hutchinson M.I."/>
            <person name="Powell A.J."/>
            <person name="Barry K."/>
            <person name="Miller A.N."/>
            <person name="Grigoriev I.V."/>
            <person name="Debuchy R."/>
            <person name="Gladieux P."/>
            <person name="Thoren M.H."/>
            <person name="Johannesson H."/>
        </authorList>
    </citation>
    <scope>NUCLEOTIDE SEQUENCE</scope>
    <source>
        <strain evidence="3">CBS 359.72</strain>
    </source>
</reference>
<dbReference type="GO" id="GO:0005884">
    <property type="term" value="C:actin filament"/>
    <property type="evidence" value="ECO:0007669"/>
    <property type="project" value="TreeGrafter"/>
</dbReference>
<organism evidence="3 4">
    <name type="scientific">Corynascus novoguineensis</name>
    <dbReference type="NCBI Taxonomy" id="1126955"/>
    <lineage>
        <taxon>Eukaryota</taxon>
        <taxon>Fungi</taxon>
        <taxon>Dikarya</taxon>
        <taxon>Ascomycota</taxon>
        <taxon>Pezizomycotina</taxon>
        <taxon>Sordariomycetes</taxon>
        <taxon>Sordariomycetidae</taxon>
        <taxon>Sordariales</taxon>
        <taxon>Chaetomiaceae</taxon>
        <taxon>Corynascus</taxon>
    </lineage>
</organism>
<name>A0AAN7CP81_9PEZI</name>
<evidence type="ECO:0000313" key="3">
    <source>
        <dbReference type="EMBL" id="KAK4245715.1"/>
    </source>
</evidence>
<feature type="compositionally biased region" description="Acidic residues" evidence="1">
    <location>
        <begin position="98"/>
        <end position="110"/>
    </location>
</feature>
<dbReference type="SUPFAM" id="SSF101278">
    <property type="entry name" value="N-terminal domain of adenylylcyclase associated protein, CAP"/>
    <property type="match status" value="1"/>
</dbReference>
<dbReference type="InterPro" id="IPR009057">
    <property type="entry name" value="Homeodomain-like_sf"/>
</dbReference>
<keyword evidence="4" id="KW-1185">Reference proteome</keyword>
<dbReference type="InterPro" id="IPR051412">
    <property type="entry name" value="Formin_Homology_Diaphanous_sf"/>
</dbReference>
<dbReference type="Gene3D" id="1.10.10.60">
    <property type="entry name" value="Homeodomain-like"/>
    <property type="match status" value="1"/>
</dbReference>
<protein>
    <recommendedName>
        <fullName evidence="2">Myb-like domain-containing protein</fullName>
    </recommendedName>
</protein>
<evidence type="ECO:0000256" key="1">
    <source>
        <dbReference type="SAM" id="MobiDB-lite"/>
    </source>
</evidence>
<dbReference type="EMBL" id="MU857693">
    <property type="protein sequence ID" value="KAK4245715.1"/>
    <property type="molecule type" value="Genomic_DNA"/>
</dbReference>
<dbReference type="Proteomes" id="UP001303647">
    <property type="component" value="Unassembled WGS sequence"/>
</dbReference>
<evidence type="ECO:0000313" key="4">
    <source>
        <dbReference type="Proteomes" id="UP001303647"/>
    </source>
</evidence>
<dbReference type="InterPro" id="IPR001005">
    <property type="entry name" value="SANT/Myb"/>
</dbReference>
<feature type="region of interest" description="Disordered" evidence="1">
    <location>
        <begin position="1"/>
        <end position="126"/>
    </location>
</feature>
<evidence type="ECO:0000259" key="2">
    <source>
        <dbReference type="PROSITE" id="PS50090"/>
    </source>
</evidence>
<dbReference type="AlphaFoldDB" id="A0AAN7CP81"/>
<dbReference type="PANTHER" id="PTHR45691:SF6">
    <property type="entry name" value="PROTEIN DIAPHANOUS"/>
    <property type="match status" value="1"/>
</dbReference>
<feature type="compositionally biased region" description="Basic and acidic residues" evidence="1">
    <location>
        <begin position="20"/>
        <end position="29"/>
    </location>
</feature>
<feature type="compositionally biased region" description="Pro residues" evidence="1">
    <location>
        <begin position="60"/>
        <end position="69"/>
    </location>
</feature>
<proteinExistence type="predicted"/>
<dbReference type="InterPro" id="IPR036222">
    <property type="entry name" value="CAP_N_sf"/>
</dbReference>
<feature type="domain" description="Myb-like" evidence="2">
    <location>
        <begin position="143"/>
        <end position="187"/>
    </location>
</feature>
<feature type="region of interest" description="Disordered" evidence="1">
    <location>
        <begin position="294"/>
        <end position="376"/>
    </location>
</feature>
<dbReference type="GO" id="GO:0030041">
    <property type="term" value="P:actin filament polymerization"/>
    <property type="evidence" value="ECO:0007669"/>
    <property type="project" value="TreeGrafter"/>
</dbReference>
<dbReference type="PANTHER" id="PTHR45691">
    <property type="entry name" value="PROTEIN DIAPHANOUS"/>
    <property type="match status" value="1"/>
</dbReference>
<dbReference type="Pfam" id="PF00249">
    <property type="entry name" value="Myb_DNA-binding"/>
    <property type="match status" value="1"/>
</dbReference>
<gene>
    <name evidence="3" type="ORF">C7999DRAFT_33930</name>
</gene>
<dbReference type="PROSITE" id="PS50090">
    <property type="entry name" value="MYB_LIKE"/>
    <property type="match status" value="1"/>
</dbReference>
<sequence length="376" mass="41103">MTRTRRPLQPPSRNPWGSRATERSSEDVRPPGPGGQAGRYRLIAAQQPNTTSSPSGVLRPLPPPPPPPQALRSPRIPMAPVASFGTRAETSTAVASDGNDDDSYENDTMTEETQQGQGQDTDHESGPTAAALAEYPYSIYNHGTWTAEDDQTLMRARAGGQNWAELQRAHFPAKTANACRKRYERLVERRGIHDYSGRRLEMVANEYMSVRRDMWSGLADRVGMRWEVVEALCMGAGLRTIQSNARSYTNRARRDNRISQKMRDAQVDAWNSTGASLGSFPLPALTVGSEFNTAFADRNPGPGIRSMPPPPPPPPPPPVFPASGPPPGNRLPPMVLAPKMPSRGYDDREDARSTSGPPSATGLVSDFAPTPRTRDW</sequence>
<dbReference type="CDD" id="cd00167">
    <property type="entry name" value="SANT"/>
    <property type="match status" value="1"/>
</dbReference>
<reference evidence="3" key="1">
    <citation type="journal article" date="2023" name="Mol. Phylogenet. Evol.">
        <title>Genome-scale phylogeny and comparative genomics of the fungal order Sordariales.</title>
        <authorList>
            <person name="Hensen N."/>
            <person name="Bonometti L."/>
            <person name="Westerberg I."/>
            <person name="Brannstrom I.O."/>
            <person name="Guillou S."/>
            <person name="Cros-Aarteil S."/>
            <person name="Calhoun S."/>
            <person name="Haridas S."/>
            <person name="Kuo A."/>
            <person name="Mondo S."/>
            <person name="Pangilinan J."/>
            <person name="Riley R."/>
            <person name="LaButti K."/>
            <person name="Andreopoulos B."/>
            <person name="Lipzen A."/>
            <person name="Chen C."/>
            <person name="Yan M."/>
            <person name="Daum C."/>
            <person name="Ng V."/>
            <person name="Clum A."/>
            <person name="Steindorff A."/>
            <person name="Ohm R.A."/>
            <person name="Martin F."/>
            <person name="Silar P."/>
            <person name="Natvig D.O."/>
            <person name="Lalanne C."/>
            <person name="Gautier V."/>
            <person name="Ament-Velasquez S.L."/>
            <person name="Kruys A."/>
            <person name="Hutchinson M.I."/>
            <person name="Powell A.J."/>
            <person name="Barry K."/>
            <person name="Miller A.N."/>
            <person name="Grigoriev I.V."/>
            <person name="Debuchy R."/>
            <person name="Gladieux P."/>
            <person name="Hiltunen Thoren M."/>
            <person name="Johannesson H."/>
        </authorList>
    </citation>
    <scope>NUCLEOTIDE SEQUENCE</scope>
    <source>
        <strain evidence="3">CBS 359.72</strain>
    </source>
</reference>